<comment type="cofactor">
    <cofactor evidence="1">
        <name>biotin</name>
        <dbReference type="ChEBI" id="CHEBI:57586"/>
    </cofactor>
</comment>
<dbReference type="Gene3D" id="3.40.50.20">
    <property type="match status" value="1"/>
</dbReference>
<keyword evidence="6" id="KW-0276">Fatty acid metabolism</keyword>
<comment type="catalytic activity">
    <reaction evidence="12">
        <text>hydrogencarbonate + acetyl-CoA + ATP = malonyl-CoA + ADP + phosphate + H(+)</text>
        <dbReference type="Rhea" id="RHEA:11308"/>
        <dbReference type="ChEBI" id="CHEBI:15378"/>
        <dbReference type="ChEBI" id="CHEBI:17544"/>
        <dbReference type="ChEBI" id="CHEBI:30616"/>
        <dbReference type="ChEBI" id="CHEBI:43474"/>
        <dbReference type="ChEBI" id="CHEBI:57288"/>
        <dbReference type="ChEBI" id="CHEBI:57384"/>
        <dbReference type="ChEBI" id="CHEBI:456216"/>
        <dbReference type="EC" id="6.4.1.2"/>
    </reaction>
</comment>
<protein>
    <submittedName>
        <fullName evidence="20">Acetyl-CoA carboxylase</fullName>
    </submittedName>
</protein>
<evidence type="ECO:0000256" key="6">
    <source>
        <dbReference type="ARBA" id="ARBA00022832"/>
    </source>
</evidence>
<dbReference type="InterPro" id="IPR049076">
    <property type="entry name" value="ACCA"/>
</dbReference>
<reference evidence="20" key="2">
    <citation type="submission" date="2020-10" db="UniProtKB">
        <authorList>
            <consortium name="WormBaseParasite"/>
        </authorList>
    </citation>
    <scope>IDENTIFICATION</scope>
</reference>
<dbReference type="SUPFAM" id="SSF52440">
    <property type="entry name" value="PreATP-grasp domain"/>
    <property type="match status" value="1"/>
</dbReference>
<dbReference type="InterPro" id="IPR011762">
    <property type="entry name" value="COA_CT_N"/>
</dbReference>
<dbReference type="GO" id="GO:0005739">
    <property type="term" value="C:mitochondrion"/>
    <property type="evidence" value="ECO:0007669"/>
    <property type="project" value="TreeGrafter"/>
</dbReference>
<keyword evidence="11" id="KW-0511">Multifunctional enzyme</keyword>
<dbReference type="InterPro" id="IPR005481">
    <property type="entry name" value="BC-like_N"/>
</dbReference>
<keyword evidence="3" id="KW-0444">Lipid biosynthesis</keyword>
<dbReference type="PANTHER" id="PTHR45728">
    <property type="entry name" value="ACETYL-COA CARBOXYLASE, ISOFORM A"/>
    <property type="match status" value="1"/>
</dbReference>
<dbReference type="Gene3D" id="3.30.470.20">
    <property type="entry name" value="ATP-grasp fold, B domain"/>
    <property type="match status" value="1"/>
</dbReference>
<keyword evidence="19" id="KW-1185">Reference proteome</keyword>
<evidence type="ECO:0000256" key="5">
    <source>
        <dbReference type="ARBA" id="ARBA00022741"/>
    </source>
</evidence>
<dbReference type="InterPro" id="IPR011763">
    <property type="entry name" value="COA_CT_C"/>
</dbReference>
<proteinExistence type="predicted"/>
<name>A0A7E4VD69_PANRE</name>
<dbReference type="InterPro" id="IPR011764">
    <property type="entry name" value="Biotin_carboxylation_dom"/>
</dbReference>
<sequence>MSIARVLDERQRLGGGGKLLPRPSACCVRRTCVDCDLMRRGGPPTAVSASAISCSSSTSNTTSTSGAPAAAIVFLRCWRSAHGDATPTLVVMPGPSEMPASRLHRHPDDKIDDRLVKDRHNRVFPSVQAFVDAFAEEPSKARPIHKVLIATNGIAAVKCITSMRKLLMQVFKDDHIVKFICLTTEQEVAAQAEYLKLADSIVFSPSGANTNNYANVDEIIEHAISCEVDAVWAGWGHASENPRLPEELNARGITFIGPPADAMFALGDKIASTIIAQTVNVPTIEWSGSGIRIPESLKEDAALEVTDDLYGLATVSSPDEGLKCLTDKHITYPVMIKASEGGGGKGIRKCITDEEFVVNFRRVQAEVPGSPVFIMKCMEHARHIEVQLIADAHGNCIPLYTRDCSIQRRCQKIIEEAPAQIAPPHVLRQMQVDAVNLAKRVGYVSAGTVEFMYLPSTQKYYFLELNPRLQVEHPCTEMISDVNIPSIQLQIAMGIPLHRIVDLRLFHGLDRYGTSPLPYDFVPTESELCVIAARITSEDPAEGFRPASGTLEVLNFRSSQNVWGYFSVAPTGKVHEFADSQFGHIFSRAPTRHEAISGMLCALKELELRATFQSQANYLVGLLQDPVFEQNAFHTGWLDERIAAKIQSAPEHPLDVKIAIGATVIGQAKIAQAFKSFEDALSRGQILPTTGLSETVTLELVHHNVKYSVTVNRCGDIDYLVLLNDDKVHTKVHILEGDGAILVQYNDQVHHCTLDEELERYKVTIGHNLTVFEKENDPSILRSRNAGRLLQYLKSDGETIGVGEVFAEMESMKMVIALDVKKVSGKLVQVARPGQVLFPGTVIARLEVSSDVSAARPVVFEGGFAQWARAEERRITSVHRLDNRFETVLSQCKNVLAGYSVPEPLATTHLSSLVGDLFTVLDDNNLPYALYRSVLQAVKNRISKAETVTKIEELLANTQIPFRAAELSETMELYLDALSPNEVGMEKAFFEKLLTTCDRFGGGLEGHKRIVVQELLEAFLNSEKIFQGVPYDKAVTEVLKSAPSVPEAARLVFAHTRIASKNTFVREVLARLSPTILESLKPTLRIIANLYNTENESLAVSVRQLLAKTRAAFPLSALRNEDCVSKKLYLNLLPENAVLRANQEPDAPYRIYEVNEHDIHRIFVRYLAGGLPETPKAVPVDQLRNRLADDLDAAIGAVRLATPADKKTFCDCNHIFITVNHSDKAKTTNLEAAIKAALFSMENVLAKLKVTHVEVSYKLNVPNATPDTRLAVYSNETGVIPEFSIYRLEATGILTRLEGPAKYDGVHVETIANTVAHPAVQRRRALASRVGTVYAYDLPEVFGRAALDLWKQYKLANPKAFNKVVASLPASLKTALTNEDASAFAVDHELILESEEAPSVSVLRTPEENKLRRTQPSNDRGMLAWELKLYTPDAPTGRAIVVIANDVTHFMGSFSMREHRLYHRASEYSRANDMPRVYVAANSGARIGFAADIKQRLSVVWNDDTKPEDGFAALCLDETHGALDESILNQVESHRDASGNVILDAVIGKENDIGVENLVGSGLIAGETSAAYKTVPTYCLVTGRAVGIGAYAARLSHRVVQVEASHLILTGANALNSLLGREIYTSNGQLGGPQIMHANGVSHAVVGTDLEGVARIVRWITYLPKRTEPSALPTDDTERPVETLPTKAQYDPREVLDPATGGGLFDAGSFDEIMSNWAQTIIAARARLCGVSVGVVAVETRTITVEIPADPAAAGSEKKTVTQAGQVWYPDSAYKTAEAINDFNKEGLPLVLLANIRGFSGGQKDMFEMVLKFGAAIVDALQAYTQPVIVYIPPFGELRGGAWAVLDTQINSTCITMIADNDSRGGVLEPDGIVEIKFRQRDLNALMLKCDAQLQALSRTAPSAETKSAIAKRQEALTPVYRTIAVKFADLHDTTARMLAKGAIHDRVEWREARNYIHRLLRVQLARFAMARRYLAAIGTQQPYEVSDLETACHWVDAHLAENGISFRADSESAIPGASKFVYSESDVSTYATSQNFAKVLRELDYEKSTAHLLELDALDDNHRIDLAGRLLSSTTPEARQEFLRQLLAGLNPTELQSVISSKAR</sequence>
<dbReference type="InterPro" id="IPR011054">
    <property type="entry name" value="Rudment_hybrid_motif"/>
</dbReference>
<feature type="domain" description="CoA carboxyltransferase N-terminal" evidence="17">
    <location>
        <begin position="1313"/>
        <end position="1675"/>
    </location>
</feature>
<dbReference type="GO" id="GO:0003989">
    <property type="term" value="F:acetyl-CoA carboxylase activity"/>
    <property type="evidence" value="ECO:0007669"/>
    <property type="project" value="UniProtKB-EC"/>
</dbReference>
<comment type="catalytic activity">
    <reaction evidence="13">
        <text>N(6)-biotinyl-L-lysyl-[protein] + hydrogencarbonate + ATP = N(6)-carboxybiotinyl-L-lysyl-[protein] + ADP + phosphate + H(+)</text>
        <dbReference type="Rhea" id="RHEA:13501"/>
        <dbReference type="Rhea" id="RHEA-COMP:10505"/>
        <dbReference type="Rhea" id="RHEA-COMP:10506"/>
        <dbReference type="ChEBI" id="CHEBI:15378"/>
        <dbReference type="ChEBI" id="CHEBI:17544"/>
        <dbReference type="ChEBI" id="CHEBI:30616"/>
        <dbReference type="ChEBI" id="CHEBI:43474"/>
        <dbReference type="ChEBI" id="CHEBI:83144"/>
        <dbReference type="ChEBI" id="CHEBI:83145"/>
        <dbReference type="ChEBI" id="CHEBI:456216"/>
        <dbReference type="EC" id="6.3.4.14"/>
    </reaction>
</comment>
<dbReference type="InterPro" id="IPR011053">
    <property type="entry name" value="Single_hybrid_motif"/>
</dbReference>
<reference evidence="19" key="1">
    <citation type="journal article" date="2013" name="Genetics">
        <title>The draft genome and transcriptome of Panagrellus redivivus are shaped by the harsh demands of a free-living lifestyle.</title>
        <authorList>
            <person name="Srinivasan J."/>
            <person name="Dillman A.R."/>
            <person name="Macchietto M.G."/>
            <person name="Heikkinen L."/>
            <person name="Lakso M."/>
            <person name="Fracchia K.M."/>
            <person name="Antoshechkin I."/>
            <person name="Mortazavi A."/>
            <person name="Wong G."/>
            <person name="Sternberg P.W."/>
        </authorList>
    </citation>
    <scope>NUCLEOTIDE SEQUENCE [LARGE SCALE GENOMIC DNA]</scope>
    <source>
        <strain evidence="19">MT8872</strain>
    </source>
</reference>
<dbReference type="Proteomes" id="UP000492821">
    <property type="component" value="Unassembled WGS sequence"/>
</dbReference>
<dbReference type="PROSITE" id="PS50975">
    <property type="entry name" value="ATP_GRASP"/>
    <property type="match status" value="1"/>
</dbReference>
<dbReference type="InterPro" id="IPR005479">
    <property type="entry name" value="CPAse_ATP-bd"/>
</dbReference>
<keyword evidence="10" id="KW-0092">Biotin</keyword>
<dbReference type="SUPFAM" id="SSF51230">
    <property type="entry name" value="Single hybrid motif"/>
    <property type="match status" value="1"/>
</dbReference>
<dbReference type="WBParaSite" id="Pan_g19505.t1">
    <property type="protein sequence ID" value="Pan_g19505.t1"/>
    <property type="gene ID" value="Pan_g19505"/>
</dbReference>
<feature type="domain" description="ATP-grasp" evidence="15">
    <location>
        <begin position="299"/>
        <end position="493"/>
    </location>
</feature>
<dbReference type="PROSITE" id="PS00867">
    <property type="entry name" value="CPSASE_2"/>
    <property type="match status" value="1"/>
</dbReference>
<dbReference type="InterPro" id="IPR034733">
    <property type="entry name" value="AcCoA_carboxyl_beta"/>
</dbReference>
<evidence type="ECO:0000256" key="12">
    <source>
        <dbReference type="ARBA" id="ARBA00048065"/>
    </source>
</evidence>
<evidence type="ECO:0000256" key="2">
    <source>
        <dbReference type="ARBA" id="ARBA00004956"/>
    </source>
</evidence>
<keyword evidence="8" id="KW-0443">Lipid metabolism</keyword>
<dbReference type="InterPro" id="IPR029045">
    <property type="entry name" value="ClpP/crotonase-like_dom_sf"/>
</dbReference>
<evidence type="ECO:0000259" key="16">
    <source>
        <dbReference type="PROSITE" id="PS50979"/>
    </source>
</evidence>
<keyword evidence="7 14" id="KW-0067">ATP-binding</keyword>
<dbReference type="GO" id="GO:2001295">
    <property type="term" value="P:malonyl-CoA biosynthetic process"/>
    <property type="evidence" value="ECO:0007669"/>
    <property type="project" value="UniProtKB-UniPathway"/>
</dbReference>
<dbReference type="InterPro" id="IPR011761">
    <property type="entry name" value="ATP-grasp"/>
</dbReference>
<dbReference type="PROSITE" id="PS50989">
    <property type="entry name" value="COA_CT_CTER"/>
    <property type="match status" value="1"/>
</dbReference>
<dbReference type="SUPFAM" id="SSF52096">
    <property type="entry name" value="ClpP/crotonase"/>
    <property type="match status" value="2"/>
</dbReference>
<dbReference type="Gene3D" id="2.40.50.100">
    <property type="match status" value="1"/>
</dbReference>
<evidence type="ECO:0000256" key="11">
    <source>
        <dbReference type="ARBA" id="ARBA00023268"/>
    </source>
</evidence>
<dbReference type="InterPro" id="IPR013537">
    <property type="entry name" value="AcCoA_COase_cen"/>
</dbReference>
<dbReference type="PROSITE" id="PS50980">
    <property type="entry name" value="COA_CT_NTER"/>
    <property type="match status" value="1"/>
</dbReference>
<organism evidence="19 20">
    <name type="scientific">Panagrellus redivivus</name>
    <name type="common">Microworm</name>
    <dbReference type="NCBI Taxonomy" id="6233"/>
    <lineage>
        <taxon>Eukaryota</taxon>
        <taxon>Metazoa</taxon>
        <taxon>Ecdysozoa</taxon>
        <taxon>Nematoda</taxon>
        <taxon>Chromadorea</taxon>
        <taxon>Rhabditida</taxon>
        <taxon>Tylenchina</taxon>
        <taxon>Panagrolaimomorpha</taxon>
        <taxon>Panagrolaimoidea</taxon>
        <taxon>Panagrolaimidae</taxon>
        <taxon>Panagrellus</taxon>
    </lineage>
</organism>
<keyword evidence="4" id="KW-0436">Ligase</keyword>
<dbReference type="GO" id="GO:0046872">
    <property type="term" value="F:metal ion binding"/>
    <property type="evidence" value="ECO:0007669"/>
    <property type="project" value="InterPro"/>
</dbReference>
<dbReference type="Pfam" id="PF00364">
    <property type="entry name" value="Biotin_lipoyl"/>
    <property type="match status" value="1"/>
</dbReference>
<dbReference type="PROSITE" id="PS00866">
    <property type="entry name" value="CPSASE_1"/>
    <property type="match status" value="1"/>
</dbReference>
<dbReference type="InterPro" id="IPR005482">
    <property type="entry name" value="Biotin_COase_C"/>
</dbReference>
<evidence type="ECO:0000313" key="19">
    <source>
        <dbReference type="Proteomes" id="UP000492821"/>
    </source>
</evidence>
<accession>A0A7E4VD69</accession>
<dbReference type="SUPFAM" id="SSF56059">
    <property type="entry name" value="Glutathione synthetase ATP-binding domain-like"/>
    <property type="match status" value="1"/>
</dbReference>
<evidence type="ECO:0000256" key="8">
    <source>
        <dbReference type="ARBA" id="ARBA00023098"/>
    </source>
</evidence>
<dbReference type="FunFam" id="2.40.50.100:FF:000005">
    <property type="entry name" value="Acetyl-CoA carboxylase 1"/>
    <property type="match status" value="1"/>
</dbReference>
<evidence type="ECO:0000256" key="9">
    <source>
        <dbReference type="ARBA" id="ARBA00023160"/>
    </source>
</evidence>
<feature type="domain" description="Biotin carboxylation" evidence="16">
    <location>
        <begin position="143"/>
        <end position="643"/>
    </location>
</feature>
<dbReference type="InterPro" id="IPR013815">
    <property type="entry name" value="ATP_grasp_subdomain_1"/>
</dbReference>
<evidence type="ECO:0000256" key="1">
    <source>
        <dbReference type="ARBA" id="ARBA00001953"/>
    </source>
</evidence>
<evidence type="ECO:0000259" key="18">
    <source>
        <dbReference type="PROSITE" id="PS50989"/>
    </source>
</evidence>
<dbReference type="InterPro" id="IPR049074">
    <property type="entry name" value="ACCA_BT"/>
</dbReference>
<dbReference type="InterPro" id="IPR016185">
    <property type="entry name" value="PreATP-grasp_dom_sf"/>
</dbReference>
<keyword evidence="5 14" id="KW-0547">Nucleotide-binding</keyword>
<evidence type="ECO:0000259" key="17">
    <source>
        <dbReference type="PROSITE" id="PS50980"/>
    </source>
</evidence>
<feature type="domain" description="CoA carboxyltransferase C-terminal" evidence="18">
    <location>
        <begin position="1676"/>
        <end position="1967"/>
    </location>
</feature>
<evidence type="ECO:0000256" key="14">
    <source>
        <dbReference type="PROSITE-ProRule" id="PRU00409"/>
    </source>
</evidence>
<dbReference type="UniPathway" id="UPA00655">
    <property type="reaction ID" value="UER00711"/>
</dbReference>
<dbReference type="Pfam" id="PF21385">
    <property type="entry name" value="ACCA_BT"/>
    <property type="match status" value="1"/>
</dbReference>
<evidence type="ECO:0000256" key="7">
    <source>
        <dbReference type="ARBA" id="ARBA00022840"/>
    </source>
</evidence>
<dbReference type="GO" id="GO:0006633">
    <property type="term" value="P:fatty acid biosynthetic process"/>
    <property type="evidence" value="ECO:0007669"/>
    <property type="project" value="UniProtKB-KW"/>
</dbReference>
<dbReference type="Pfam" id="PF00289">
    <property type="entry name" value="Biotin_carb_N"/>
    <property type="match status" value="1"/>
</dbReference>
<keyword evidence="9" id="KW-0275">Fatty acid biosynthesis</keyword>
<dbReference type="Gene3D" id="3.90.226.10">
    <property type="entry name" value="2-enoyl-CoA Hydratase, Chain A, domain 1"/>
    <property type="match status" value="2"/>
</dbReference>
<dbReference type="InterPro" id="IPR000089">
    <property type="entry name" value="Biotin_lipoyl"/>
</dbReference>
<dbReference type="FunFam" id="3.30.1490.20:FF:000003">
    <property type="entry name" value="acetyl-CoA carboxylase isoform X1"/>
    <property type="match status" value="1"/>
</dbReference>
<dbReference type="Pfam" id="PF02785">
    <property type="entry name" value="Biotin_carb_C"/>
    <property type="match status" value="1"/>
</dbReference>
<evidence type="ECO:0000256" key="10">
    <source>
        <dbReference type="ARBA" id="ARBA00023267"/>
    </source>
</evidence>
<evidence type="ECO:0000256" key="4">
    <source>
        <dbReference type="ARBA" id="ARBA00022598"/>
    </source>
</evidence>
<dbReference type="SUPFAM" id="SSF51246">
    <property type="entry name" value="Rudiment single hybrid motif"/>
    <property type="match status" value="1"/>
</dbReference>
<dbReference type="Pfam" id="PF08326">
    <property type="entry name" value="ACC_central"/>
    <property type="match status" value="1"/>
</dbReference>
<evidence type="ECO:0000256" key="3">
    <source>
        <dbReference type="ARBA" id="ARBA00022516"/>
    </source>
</evidence>
<dbReference type="SMART" id="SM00878">
    <property type="entry name" value="Biotin_carb_C"/>
    <property type="match status" value="1"/>
</dbReference>
<dbReference type="GO" id="GO:0005524">
    <property type="term" value="F:ATP binding"/>
    <property type="evidence" value="ECO:0007669"/>
    <property type="project" value="UniProtKB-UniRule"/>
</dbReference>
<dbReference type="Pfam" id="PF01039">
    <property type="entry name" value="Carboxyl_trans"/>
    <property type="match status" value="1"/>
</dbReference>
<dbReference type="Gene3D" id="2.40.460.10">
    <property type="entry name" value="Biotin dependent carboxylase carboxyltransferase"/>
    <property type="match status" value="1"/>
</dbReference>
<dbReference type="Pfam" id="PF02786">
    <property type="entry name" value="CPSase_L_D2"/>
    <property type="match status" value="1"/>
</dbReference>
<dbReference type="Gene3D" id="3.90.1770.10">
    <property type="entry name" value="PreATP-grasp domain"/>
    <property type="match status" value="1"/>
</dbReference>
<evidence type="ECO:0000259" key="15">
    <source>
        <dbReference type="PROSITE" id="PS50975"/>
    </source>
</evidence>
<dbReference type="GO" id="GO:0004075">
    <property type="term" value="F:biotin carboxylase activity"/>
    <property type="evidence" value="ECO:0007669"/>
    <property type="project" value="UniProtKB-EC"/>
</dbReference>
<dbReference type="PANTHER" id="PTHR45728:SF3">
    <property type="entry name" value="ACETYL-COA CARBOXYLASE"/>
    <property type="match status" value="1"/>
</dbReference>
<evidence type="ECO:0000256" key="13">
    <source>
        <dbReference type="ARBA" id="ARBA00048600"/>
    </source>
</evidence>
<comment type="pathway">
    <text evidence="2">Lipid metabolism; malonyl-CoA biosynthesis; malonyl-CoA from acetyl-CoA: step 1/1.</text>
</comment>
<dbReference type="Gene3D" id="3.30.1490.20">
    <property type="entry name" value="ATP-grasp fold, A domain"/>
    <property type="match status" value="1"/>
</dbReference>
<dbReference type="PROSITE" id="PS50979">
    <property type="entry name" value="BC"/>
    <property type="match status" value="1"/>
</dbReference>
<evidence type="ECO:0000313" key="20">
    <source>
        <dbReference type="WBParaSite" id="Pan_g19505.t1"/>
    </source>
</evidence>